<keyword evidence="3" id="KW-0805">Transcription regulation</keyword>
<dbReference type="InterPro" id="IPR007219">
    <property type="entry name" value="XnlR_reg_dom"/>
</dbReference>
<dbReference type="EMBL" id="JAPQKH010000003">
    <property type="protein sequence ID" value="KAJ5107682.1"/>
    <property type="molecule type" value="Genomic_DNA"/>
</dbReference>
<keyword evidence="8" id="KW-1185">Reference proteome</keyword>
<evidence type="ECO:0000259" key="6">
    <source>
        <dbReference type="Pfam" id="PF04082"/>
    </source>
</evidence>
<dbReference type="InterPro" id="IPR050815">
    <property type="entry name" value="TF_fung"/>
</dbReference>
<feature type="domain" description="Xylanolytic transcriptional activator regulatory" evidence="6">
    <location>
        <begin position="79"/>
        <end position="170"/>
    </location>
</feature>
<organism evidence="7 8">
    <name type="scientific">Penicillium angulare</name>
    <dbReference type="NCBI Taxonomy" id="116970"/>
    <lineage>
        <taxon>Eukaryota</taxon>
        <taxon>Fungi</taxon>
        <taxon>Dikarya</taxon>
        <taxon>Ascomycota</taxon>
        <taxon>Pezizomycotina</taxon>
        <taxon>Eurotiomycetes</taxon>
        <taxon>Eurotiomycetidae</taxon>
        <taxon>Eurotiales</taxon>
        <taxon>Aspergillaceae</taxon>
        <taxon>Penicillium</taxon>
    </lineage>
</organism>
<accession>A0A9W9FWF1</accession>
<dbReference type="CDD" id="cd12148">
    <property type="entry name" value="fungal_TF_MHR"/>
    <property type="match status" value="1"/>
</dbReference>
<keyword evidence="4" id="KW-0804">Transcription</keyword>
<dbReference type="GO" id="GO:0006351">
    <property type="term" value="P:DNA-templated transcription"/>
    <property type="evidence" value="ECO:0007669"/>
    <property type="project" value="InterPro"/>
</dbReference>
<dbReference type="GO" id="GO:0008270">
    <property type="term" value="F:zinc ion binding"/>
    <property type="evidence" value="ECO:0007669"/>
    <property type="project" value="InterPro"/>
</dbReference>
<keyword evidence="2" id="KW-0479">Metal-binding</keyword>
<evidence type="ECO:0000256" key="1">
    <source>
        <dbReference type="ARBA" id="ARBA00004123"/>
    </source>
</evidence>
<proteinExistence type="predicted"/>
<evidence type="ECO:0000313" key="8">
    <source>
        <dbReference type="Proteomes" id="UP001149165"/>
    </source>
</evidence>
<comment type="caution">
    <text evidence="7">The sequence shown here is derived from an EMBL/GenBank/DDBJ whole genome shotgun (WGS) entry which is preliminary data.</text>
</comment>
<evidence type="ECO:0000256" key="5">
    <source>
        <dbReference type="ARBA" id="ARBA00023242"/>
    </source>
</evidence>
<protein>
    <submittedName>
        <fullName evidence="7">Fungal-specific transcription factor domain-containing protein</fullName>
    </submittedName>
</protein>
<dbReference type="GO" id="GO:0003677">
    <property type="term" value="F:DNA binding"/>
    <property type="evidence" value="ECO:0007669"/>
    <property type="project" value="InterPro"/>
</dbReference>
<dbReference type="Proteomes" id="UP001149165">
    <property type="component" value="Unassembled WGS sequence"/>
</dbReference>
<comment type="subcellular location">
    <subcellularLocation>
        <location evidence="1">Nucleus</location>
    </subcellularLocation>
</comment>
<sequence>MESTVVGADVMEYIYNADKSERQRWVSDFIRIVDPWMPFIPLKELRTRLLDESRLFKGEDALLLACIKLNTEPLSGDQAVNKHYLAVKSTFVNAEVYGTLSIKLLQASLLLLLYEHGHGIYPSAYTTLGSCARYLGALDIGTGSEYDDTGDWMEGEQRRRLWWFIYVMERNLLDHGNADFGNDSKHNGPWVSAAPALIE</sequence>
<evidence type="ECO:0000256" key="3">
    <source>
        <dbReference type="ARBA" id="ARBA00023015"/>
    </source>
</evidence>
<dbReference type="GO" id="GO:0000981">
    <property type="term" value="F:DNA-binding transcription factor activity, RNA polymerase II-specific"/>
    <property type="evidence" value="ECO:0007669"/>
    <property type="project" value="InterPro"/>
</dbReference>
<dbReference type="PANTHER" id="PTHR47338">
    <property type="entry name" value="ZN(II)2CYS6 TRANSCRIPTION FACTOR (EUROFUNG)-RELATED"/>
    <property type="match status" value="1"/>
</dbReference>
<evidence type="ECO:0000256" key="4">
    <source>
        <dbReference type="ARBA" id="ARBA00023163"/>
    </source>
</evidence>
<dbReference type="PANTHER" id="PTHR47338:SF20">
    <property type="entry name" value="ZN(II)2CYS6 TRANSCRIPTION FACTOR (EUROFUNG)"/>
    <property type="match status" value="1"/>
</dbReference>
<gene>
    <name evidence="7" type="ORF">N7456_004357</name>
</gene>
<evidence type="ECO:0000256" key="2">
    <source>
        <dbReference type="ARBA" id="ARBA00022723"/>
    </source>
</evidence>
<dbReference type="OrthoDB" id="270167at2759"/>
<dbReference type="AlphaFoldDB" id="A0A9W9FWF1"/>
<dbReference type="GO" id="GO:0005634">
    <property type="term" value="C:nucleus"/>
    <property type="evidence" value="ECO:0007669"/>
    <property type="project" value="UniProtKB-SubCell"/>
</dbReference>
<evidence type="ECO:0000313" key="7">
    <source>
        <dbReference type="EMBL" id="KAJ5107682.1"/>
    </source>
</evidence>
<dbReference type="Pfam" id="PF04082">
    <property type="entry name" value="Fungal_trans"/>
    <property type="match status" value="1"/>
</dbReference>
<reference evidence="7" key="2">
    <citation type="journal article" date="2023" name="IMA Fungus">
        <title>Comparative genomic study of the Penicillium genus elucidates a diverse pangenome and 15 lateral gene transfer events.</title>
        <authorList>
            <person name="Petersen C."/>
            <person name="Sorensen T."/>
            <person name="Nielsen M.R."/>
            <person name="Sondergaard T.E."/>
            <person name="Sorensen J.L."/>
            <person name="Fitzpatrick D.A."/>
            <person name="Frisvad J.C."/>
            <person name="Nielsen K.L."/>
        </authorList>
    </citation>
    <scope>NUCLEOTIDE SEQUENCE</scope>
    <source>
        <strain evidence="7">IBT 30069</strain>
    </source>
</reference>
<reference evidence="7" key="1">
    <citation type="submission" date="2022-11" db="EMBL/GenBank/DDBJ databases">
        <authorList>
            <person name="Petersen C."/>
        </authorList>
    </citation>
    <scope>NUCLEOTIDE SEQUENCE</scope>
    <source>
        <strain evidence="7">IBT 30069</strain>
    </source>
</reference>
<name>A0A9W9FWF1_9EURO</name>
<keyword evidence="5" id="KW-0539">Nucleus</keyword>